<evidence type="ECO:0000313" key="5">
    <source>
        <dbReference type="EMBL" id="TXJ63150.1"/>
    </source>
</evidence>
<feature type="coiled-coil region" evidence="2">
    <location>
        <begin position="529"/>
        <end position="556"/>
    </location>
</feature>
<evidence type="ECO:0000256" key="2">
    <source>
        <dbReference type="SAM" id="Coils"/>
    </source>
</evidence>
<evidence type="ECO:0000256" key="1">
    <source>
        <dbReference type="ARBA" id="ARBA00023054"/>
    </source>
</evidence>
<dbReference type="RefSeq" id="WP_147785342.1">
    <property type="nucleotide sequence ID" value="NZ_SDIK01000010.1"/>
</dbReference>
<protein>
    <recommendedName>
        <fullName evidence="4">SHOCT domain-containing protein</fullName>
    </recommendedName>
</protein>
<sequence>MKPVEIEFLMRDNLTAGLDKSKMSVEQLLGAARRASLVINAKINDQRKVIDGVNTDLDRMHRKLQTMKPGTGQQELIAEISACKKVLAEETGALQQLEKEHQQAKQGVAQLEQEYRKITISEEQAAAANKSLTEKITEQKAVIKQVEADVRSLQKAYDNAAPGNAQGAALAELNAAKKALEEEKVILNSLTETQEQNRESNKRLSRQLRELQNDMAKMRLNGEQNTEEYRQMAEKAALLSDTLGDLRQQTSILSNDDANLQGFISGVNGLSGAFTTATGVMSLFASENENLMKVQARVQSVMAITMGLQQLFNALNKDSAFRLVTVTKVKNLLTAANYRLATSLGISNAAATALMATLTLGLSVVITGLIVAWNKYSDAQEEAARKAQERIEIESQGRAEMIKTRFEIDTTRESLKNFTGSKEEEKKKCEEMNRKYGEAFGYYDTVAQWYDVLTQKAEQYIQMLFLQAKAQALVNKAVEADEKVNKHKATKPGNAESDMGWFARMGHYLMQSESNGMYDGHAAVERYNKEAYNKRTKELEAERDSYLKQAADLEKQAASIGKSANIGGHSAPDKPKKTTGKTKTAKDTRNEEERNAKELLALQQKNRQTEIDLLKEGSEKKRRQIQENYKKEMEELAAQEKKWRDAQKGHLTGEQTEALASARALASMKKKDGEKEIAKEEAKKQLEQRRDEIQAMSEYLREYGSFQQKKLAIAKETAQKIAEVDASEVSDSTKKWKKAQLRKEQQQRESSMKFEEISRGIDWSALFSGVGNLTKEMITPMMEQLRAYVETDEYRNADAETQQKVTDLIQEMRRYVGTDQSVTWQKLDEAIKQFTDSVAAYDRAVKAEEAAVKTRDEGKKKLASGEITEEQYRELETKAQELGDATAKAHESMEGFGAALNRTSDEVANFTSGLTTALSNAKAWQGVEGFGGIQQSVGQIDQLKGTLDSILPQMGEGMAKTIGTTLSGTMGSALGSIGGSLSGVLSSGLGGIIGIVAQIPKLILDLVDSIKSFVTGILNAITELISLRWIDDLVVSILDAVGNLIDAIFDLPENLFKVLEGIVVNGVGGLLDTVLGRIGNILSFGALSSKGPSDWFTNSNEKEVAEAIDRLTKRNELLEQAIEDLTDEMKTARGAIAIRISDDAEKLQRETIDNYKGIAQAQAGYHSAHHSFNYYWRGYSQEQIDRLSAQMGRKWNGDIWNLSPEEMKMLRSNVDMWKLLQDTGKGGYGGRVAEKLDKYIEQAGKLKEITDALYENLTTTTKDNVFDDFLNSLYSLADGSENVFDEIAENWQEMVNKMAVNNLVGAKFQKNLETWYENLAKLNKARTSGEITDAEYRKRLDALKQEYEDYMKSARNDIEQLRNEGIIKETDKTGGTTQSGRSGAFMTMSQDQGTKLEGLFVSGQMHWASIDDRVEDIAVRMSDAQGHLKKIEDNTGSSAQSLKDIKEEMKKITRDGVKVK</sequence>
<feature type="coiled-coil region" evidence="2">
    <location>
        <begin position="80"/>
        <end position="228"/>
    </location>
</feature>
<evidence type="ECO:0000259" key="4">
    <source>
        <dbReference type="Pfam" id="PF09851"/>
    </source>
</evidence>
<feature type="region of interest" description="Disordered" evidence="3">
    <location>
        <begin position="559"/>
        <end position="595"/>
    </location>
</feature>
<organism evidence="5 6">
    <name type="scientific">Prevotella brunnea</name>
    <dbReference type="NCBI Taxonomy" id="2508867"/>
    <lineage>
        <taxon>Bacteria</taxon>
        <taxon>Pseudomonadati</taxon>
        <taxon>Bacteroidota</taxon>
        <taxon>Bacteroidia</taxon>
        <taxon>Bacteroidales</taxon>
        <taxon>Prevotellaceae</taxon>
        <taxon>Prevotella</taxon>
    </lineage>
</organism>
<evidence type="ECO:0000256" key="3">
    <source>
        <dbReference type="SAM" id="MobiDB-lite"/>
    </source>
</evidence>
<dbReference type="OrthoDB" id="1414895at2"/>
<comment type="caution">
    <text evidence="5">The sequence shown here is derived from an EMBL/GenBank/DDBJ whole genome shotgun (WGS) entry which is preliminary data.</text>
</comment>
<feature type="domain" description="SHOCT" evidence="4">
    <location>
        <begin position="1319"/>
        <end position="1343"/>
    </location>
</feature>
<dbReference type="Pfam" id="PF09851">
    <property type="entry name" value="SHOCT"/>
    <property type="match status" value="1"/>
</dbReference>
<dbReference type="EMBL" id="SDIK01000010">
    <property type="protein sequence ID" value="TXJ63150.1"/>
    <property type="molecule type" value="Genomic_DNA"/>
</dbReference>
<keyword evidence="1 2" id="KW-0175">Coiled coil</keyword>
<feature type="compositionally biased region" description="Basic and acidic residues" evidence="3">
    <location>
        <begin position="584"/>
        <end position="595"/>
    </location>
</feature>
<feature type="coiled-coil region" evidence="2">
    <location>
        <begin position="1333"/>
        <end position="1364"/>
    </location>
</feature>
<keyword evidence="6" id="KW-1185">Reference proteome</keyword>
<accession>A0A5C8GM17</accession>
<name>A0A5C8GM17_9BACT</name>
<gene>
    <name evidence="5" type="ORF">ETF27_01235</name>
</gene>
<dbReference type="Proteomes" id="UP000321612">
    <property type="component" value="Unassembled WGS sequence"/>
</dbReference>
<feature type="coiled-coil region" evidence="2">
    <location>
        <begin position="615"/>
        <end position="699"/>
    </location>
</feature>
<dbReference type="PANTHER" id="PTHR32083">
    <property type="entry name" value="CILIA AND FLAGELLA-ASSOCIATED PROTEIN 58-RELATED"/>
    <property type="match status" value="1"/>
</dbReference>
<proteinExistence type="predicted"/>
<feature type="coiled-coil region" evidence="2">
    <location>
        <begin position="1101"/>
        <end position="1135"/>
    </location>
</feature>
<dbReference type="InterPro" id="IPR018649">
    <property type="entry name" value="SHOCT"/>
</dbReference>
<evidence type="ECO:0000313" key="6">
    <source>
        <dbReference type="Proteomes" id="UP000321612"/>
    </source>
</evidence>
<feature type="coiled-coil region" evidence="2">
    <location>
        <begin position="376"/>
        <end position="435"/>
    </location>
</feature>
<reference evidence="6" key="1">
    <citation type="submission" date="2019-05" db="EMBL/GenBank/DDBJ databases">
        <title>Prevotella brunnea sp. nov., isolated from a wound of a patient.</title>
        <authorList>
            <person name="Buhl M."/>
        </authorList>
    </citation>
    <scope>NUCLEOTIDE SEQUENCE [LARGE SCALE GENOMIC DNA]</scope>
    <source>
        <strain evidence="6">A2672</strain>
    </source>
</reference>